<gene>
    <name evidence="1" type="ORF">SMB34_12710</name>
</gene>
<evidence type="ECO:0000313" key="2">
    <source>
        <dbReference type="Proteomes" id="UP000027463"/>
    </source>
</evidence>
<protein>
    <submittedName>
        <fullName evidence="1">Uncharacterized protein</fullName>
    </submittedName>
</protein>
<accession>A0ABR4TSN1</accession>
<dbReference type="EMBL" id="AUNC01000004">
    <property type="protein sequence ID" value="KEO58868.1"/>
    <property type="molecule type" value="Genomic_DNA"/>
</dbReference>
<evidence type="ECO:0000313" key="1">
    <source>
        <dbReference type="EMBL" id="KEO58868.1"/>
    </source>
</evidence>
<proteinExistence type="predicted"/>
<organism evidence="1 2">
    <name type="scientific">Thalassospira permensis NBRC 106175</name>
    <dbReference type="NCBI Taxonomy" id="1353532"/>
    <lineage>
        <taxon>Bacteria</taxon>
        <taxon>Pseudomonadati</taxon>
        <taxon>Pseudomonadota</taxon>
        <taxon>Alphaproteobacteria</taxon>
        <taxon>Rhodospirillales</taxon>
        <taxon>Thalassospiraceae</taxon>
        <taxon>Thalassospira</taxon>
    </lineage>
</organism>
<dbReference type="Proteomes" id="UP000027463">
    <property type="component" value="Unassembled WGS sequence"/>
</dbReference>
<name>A0ABR4TSN1_9PROT</name>
<comment type="caution">
    <text evidence="1">The sequence shown here is derived from an EMBL/GenBank/DDBJ whole genome shotgun (WGS) entry which is preliminary data.</text>
</comment>
<sequence>MGHYVSALFIRLSGTKNPAQGTGFDDEEF</sequence>
<keyword evidence="2" id="KW-1185">Reference proteome</keyword>
<reference evidence="1 2" key="1">
    <citation type="submission" date="2013-07" db="EMBL/GenBank/DDBJ databases">
        <title>Thalassospira permensis NBRC 106175 Genome Sequencing.</title>
        <authorList>
            <person name="Lai Q."/>
            <person name="Shao Z."/>
        </authorList>
    </citation>
    <scope>NUCLEOTIDE SEQUENCE [LARGE SCALE GENOMIC DNA]</scope>
    <source>
        <strain evidence="1 2">NBRC 106175</strain>
    </source>
</reference>